<dbReference type="Pfam" id="PF00069">
    <property type="entry name" value="Pkinase"/>
    <property type="match status" value="1"/>
</dbReference>
<dbReference type="RefSeq" id="XP_032978508.1">
    <property type="nucleotide sequence ID" value="XM_033122617.1"/>
</dbReference>
<evidence type="ECO:0000256" key="5">
    <source>
        <dbReference type="ARBA" id="ARBA00012425"/>
    </source>
</evidence>
<evidence type="ECO:0000256" key="13">
    <source>
        <dbReference type="ARBA" id="ARBA00022840"/>
    </source>
</evidence>
<dbReference type="Gene3D" id="3.30.200.20">
    <property type="entry name" value="Phosphorylase Kinase, domain 1"/>
    <property type="match status" value="1"/>
</dbReference>
<dbReference type="SMART" id="SM00220">
    <property type="entry name" value="S_TKc"/>
    <property type="match status" value="1"/>
</dbReference>
<proteinExistence type="inferred from homology"/>
<reference evidence="25 26" key="2">
    <citation type="journal article" date="2018" name="Annu Rev Anim Biosci">
        <title>Bat Biology, Genomes, and the Bat1K Project: To Generate Chromosome-Level Genomes for All Living Bat Species.</title>
        <authorList>
            <person name="Teeling E.C."/>
            <person name="Vernes S.C."/>
            <person name="Davalos L.M."/>
            <person name="Ray D.A."/>
            <person name="Gilbert M.T.P."/>
            <person name="Myers E."/>
        </authorList>
    </citation>
    <scope>NUCLEOTIDE SEQUENCE</scope>
</reference>
<evidence type="ECO:0000256" key="15">
    <source>
        <dbReference type="ARBA" id="ARBA00023242"/>
    </source>
</evidence>
<evidence type="ECO:0000256" key="2">
    <source>
        <dbReference type="ARBA" id="ARBA00004138"/>
    </source>
</evidence>
<keyword evidence="15" id="KW-0539">Nucleus</keyword>
<dbReference type="InParanoid" id="A0A671FF32"/>
<reference evidence="25 26" key="1">
    <citation type="journal article" date="2015" name="Annu Rev Anim Biosci">
        <title>The Genome 10K Project: a way forward.</title>
        <authorList>
            <person name="Koepfli K.P."/>
            <person name="Paten B."/>
            <person name="O'Brien S.J."/>
            <person name="Koepfli K.P."/>
            <person name="Paten B."/>
            <person name="Antunes A."/>
            <person name="Belov K."/>
            <person name="Bustamante C."/>
            <person name="Castoe T.A."/>
            <person name="Clawson H."/>
            <person name="Crawford A.J."/>
            <person name="Diekhans M."/>
            <person name="Distel D."/>
            <person name="Durbin R."/>
            <person name="Earl D."/>
            <person name="Fujita M.K."/>
            <person name="Gamble T."/>
            <person name="Georges A."/>
            <person name="Gemmell N."/>
            <person name="Gilbert M.T."/>
            <person name="Graves J.M."/>
            <person name="Green R.E."/>
            <person name="Hickey G."/>
            <person name="Jarvis E.D."/>
            <person name="Johnson W."/>
            <person name="Komissarov A."/>
            <person name="Korf I."/>
            <person name="Kuhn R."/>
            <person name="Larkin D.M."/>
            <person name="Lewin H."/>
            <person name="Lopez J.V."/>
            <person name="Ma J."/>
            <person name="Marques-Bonet T."/>
            <person name="Miller W."/>
            <person name="Murphy R."/>
            <person name="Pevzner P."/>
            <person name="Shapiro B."/>
            <person name="Steiner C."/>
            <person name="Tamazian G."/>
            <person name="Venkatesh B."/>
            <person name="Wang J."/>
            <person name="Wayne R."/>
            <person name="Wiley E."/>
            <person name="Yang H."/>
            <person name="Zhang G."/>
            <person name="Haussler D."/>
            <person name="Ryder O."/>
            <person name="O'Brien S.J."/>
        </authorList>
    </citation>
    <scope>NUCLEOTIDE SEQUENCE</scope>
</reference>
<dbReference type="InterPro" id="IPR036322">
    <property type="entry name" value="WD40_repeat_dom_sf"/>
</dbReference>
<comment type="catalytic activity">
    <reaction evidence="22">
        <text>L-seryl-[protein] + ATP = O-phospho-L-seryl-[protein] + ADP + H(+)</text>
        <dbReference type="Rhea" id="RHEA:17989"/>
        <dbReference type="Rhea" id="RHEA-COMP:9863"/>
        <dbReference type="Rhea" id="RHEA-COMP:11604"/>
        <dbReference type="ChEBI" id="CHEBI:15378"/>
        <dbReference type="ChEBI" id="CHEBI:29999"/>
        <dbReference type="ChEBI" id="CHEBI:30616"/>
        <dbReference type="ChEBI" id="CHEBI:83421"/>
        <dbReference type="ChEBI" id="CHEBI:456216"/>
        <dbReference type="EC" id="2.7.11.22"/>
    </reaction>
</comment>
<evidence type="ECO:0000256" key="11">
    <source>
        <dbReference type="ARBA" id="ARBA00022741"/>
    </source>
</evidence>
<dbReference type="GO" id="GO:0005929">
    <property type="term" value="C:cilium"/>
    <property type="evidence" value="ECO:0007669"/>
    <property type="project" value="UniProtKB-SubCell"/>
</dbReference>
<feature type="binding site" evidence="23">
    <location>
        <position position="33"/>
    </location>
    <ligand>
        <name>ATP</name>
        <dbReference type="ChEBI" id="CHEBI:30616"/>
    </ligand>
</feature>
<reference evidence="26" key="3">
    <citation type="submission" date="2018-12" db="EMBL/GenBank/DDBJ databases">
        <title>G10K-VGP greater horseshoe bat female genome, primary haplotype.</title>
        <authorList>
            <person name="Teeling E."/>
            <person name="Myers G."/>
            <person name="Vernes S."/>
            <person name="Pippel M."/>
            <person name="Winkler S."/>
            <person name="Fedrigo O."/>
            <person name="Rhie A."/>
            <person name="Koren S."/>
            <person name="Phillippy A."/>
            <person name="Lewin H."/>
            <person name="Damas J."/>
            <person name="Howe K."/>
            <person name="Mountcastle J."/>
            <person name="Jarvis E.D."/>
        </authorList>
    </citation>
    <scope>NUCLEOTIDE SEQUENCE [LARGE SCALE GENOMIC DNA]</scope>
</reference>
<sequence>MDQYCILGRIGEGAHGIVFKAKHVETGEIVALKKVALRRLEDGIPNQALREIKALQEMEDNQYVVQLKAVFPHGAGFVLAFEFMLSDLAEVVRHAQRPLAQAQVKSYLQMLLKGVAFCHANNIVHRDLKPANLLISASGQLKIADFGLARVFSPDGSRLYTHQVATRWYRAPELLYGARQYDQGVDLWAVGCILGELLNGSPLFPGENDIEQLCCVLRILGTPSPQVWPEITELPDYNKISFKEQAPVPLGDVLPDASPQALDLLGRFLLYPPRQRISASQVWNEVSRTKELWRQLCLRRWSSCKDSQITLGTQTWKQYYLCRSELEFRVESGRPEKDFVCKVIAGHKGEIDELAYISTNEYRFDGQAKSVACTVSSDGTVRAWDLHEGTEIWSSPLQPAALVNLVAYPRLQLVVTVDERGLIKVWEAENGWESASFCLPTHSSALEACDHTEGPVLLAACADGALYTLTVPRLQLLSRVSVSPNLPTSLLCSPDRQWVFALTQNSDLGPKVFHTRSLLYPSDDVPPVSTTLPVRLTSRACWAPDEAARLVVMHTNDNGIQLVVTTCELRTKKSRDGVDMLVQQIASFVLPDTMKPPHLMKGHSSQVILLVSGSELVLFTIHGLQLAVFQDHQKPITSMWVDQSRVITSSFDLSLRVYVWNKDNKFPVLKSCYHLLGGSHRWASGFTHVESDSMSIVGVEARSVGTSILRSYYFQVQQG</sequence>
<dbReference type="GO" id="GO:0051301">
    <property type="term" value="P:cell division"/>
    <property type="evidence" value="ECO:0007669"/>
    <property type="project" value="UniProtKB-KW"/>
</dbReference>
<evidence type="ECO:0000256" key="23">
    <source>
        <dbReference type="PROSITE-ProRule" id="PRU10141"/>
    </source>
</evidence>
<dbReference type="Ensembl" id="ENSRFET00010022923.1">
    <property type="protein sequence ID" value="ENSRFEP00010021052.1"/>
    <property type="gene ID" value="ENSRFEG00010014026.1"/>
</dbReference>
<evidence type="ECO:0000256" key="17">
    <source>
        <dbReference type="ARBA" id="ARBA00023306"/>
    </source>
</evidence>
<dbReference type="FunFam" id="1.10.510.10:FF:000406">
    <property type="entry name" value="cyclin-dependent kinase 20 isoform X1"/>
    <property type="match status" value="1"/>
</dbReference>
<dbReference type="CTD" id="23552"/>
<keyword evidence="10" id="KW-0808">Transferase</keyword>
<evidence type="ECO:0000256" key="7">
    <source>
        <dbReference type="ARBA" id="ARBA00022490"/>
    </source>
</evidence>
<dbReference type="InterPro" id="IPR011009">
    <property type="entry name" value="Kinase-like_dom_sf"/>
</dbReference>
<dbReference type="FunFam" id="3.30.200.20:FF:000211">
    <property type="entry name" value="Putative cyclin-dependent kinase 20"/>
    <property type="match status" value="1"/>
</dbReference>
<evidence type="ECO:0000256" key="4">
    <source>
        <dbReference type="ARBA" id="ARBA00006485"/>
    </source>
</evidence>
<dbReference type="InterPro" id="IPR008271">
    <property type="entry name" value="Ser/Thr_kinase_AS"/>
</dbReference>
<keyword evidence="12" id="KW-0418">Kinase</keyword>
<dbReference type="PANTHER" id="PTHR24056">
    <property type="entry name" value="CELL DIVISION PROTEIN KINASE"/>
    <property type="match status" value="1"/>
</dbReference>
<evidence type="ECO:0000256" key="16">
    <source>
        <dbReference type="ARBA" id="ARBA00023273"/>
    </source>
</evidence>
<dbReference type="GO" id="GO:0005776">
    <property type="term" value="C:autophagosome"/>
    <property type="evidence" value="ECO:0007669"/>
    <property type="project" value="UniProtKB-SubCell"/>
</dbReference>
<evidence type="ECO:0000259" key="24">
    <source>
        <dbReference type="PROSITE" id="PS50011"/>
    </source>
</evidence>
<gene>
    <name evidence="25" type="primary">CDK20</name>
</gene>
<comment type="similarity">
    <text evidence="4">Belongs to the protein kinase superfamily. CMGC Ser/Thr protein kinase family. CDC2/CDKX subfamily.</text>
</comment>
<dbReference type="InterPro" id="IPR015943">
    <property type="entry name" value="WD40/YVTN_repeat-like_dom_sf"/>
</dbReference>
<evidence type="ECO:0000256" key="18">
    <source>
        <dbReference type="ARBA" id="ARBA00035711"/>
    </source>
</evidence>
<dbReference type="SMART" id="SM00320">
    <property type="entry name" value="WD40"/>
    <property type="match status" value="2"/>
</dbReference>
<dbReference type="CDD" id="cd07832">
    <property type="entry name" value="STKc_CCRK"/>
    <property type="match status" value="1"/>
</dbReference>
<dbReference type="Gene3D" id="2.130.10.10">
    <property type="entry name" value="YVTN repeat-like/Quinoprotein amine dehydrogenase"/>
    <property type="match status" value="1"/>
</dbReference>
<dbReference type="Proteomes" id="UP000472240">
    <property type="component" value="Chromosome 12"/>
</dbReference>
<dbReference type="OrthoDB" id="63265at2759"/>
<dbReference type="GO" id="GO:0005634">
    <property type="term" value="C:nucleus"/>
    <property type="evidence" value="ECO:0007669"/>
    <property type="project" value="UniProtKB-SubCell"/>
</dbReference>
<dbReference type="InterPro" id="IPR000719">
    <property type="entry name" value="Prot_kinase_dom"/>
</dbReference>
<dbReference type="FunCoup" id="A0A671FF32">
    <property type="interactions" value="345"/>
</dbReference>
<evidence type="ECO:0000256" key="14">
    <source>
        <dbReference type="ARBA" id="ARBA00023069"/>
    </source>
</evidence>
<keyword evidence="6" id="KW-0217">Developmental protein</keyword>
<dbReference type="SUPFAM" id="SSF56112">
    <property type="entry name" value="Protein kinase-like (PK-like)"/>
    <property type="match status" value="1"/>
</dbReference>
<keyword evidence="11 23" id="KW-0547">Nucleotide-binding</keyword>
<evidence type="ECO:0000256" key="10">
    <source>
        <dbReference type="ARBA" id="ARBA00022679"/>
    </source>
</evidence>
<comment type="subcellular location">
    <subcellularLocation>
        <location evidence="2">Cell projection</location>
        <location evidence="2">Cilium</location>
    </subcellularLocation>
    <subcellularLocation>
        <location evidence="3">Cytoplasmic vesicle</location>
        <location evidence="3">Autophagosome</location>
    </subcellularLocation>
    <subcellularLocation>
        <location evidence="1">Nucleus</location>
    </subcellularLocation>
</comment>
<evidence type="ECO:0000256" key="19">
    <source>
        <dbReference type="ARBA" id="ARBA00035720"/>
    </source>
</evidence>
<accession>A0A671FF32</accession>
<dbReference type="PROSITE" id="PS00107">
    <property type="entry name" value="PROTEIN_KINASE_ATP"/>
    <property type="match status" value="1"/>
</dbReference>
<dbReference type="GO" id="GO:0004693">
    <property type="term" value="F:cyclin-dependent protein serine/threonine kinase activity"/>
    <property type="evidence" value="ECO:0007669"/>
    <property type="project" value="UniProtKB-EC"/>
</dbReference>
<reference evidence="25" key="5">
    <citation type="submission" date="2025-09" db="UniProtKB">
        <authorList>
            <consortium name="Ensembl"/>
        </authorList>
    </citation>
    <scope>IDENTIFICATION</scope>
</reference>
<keyword evidence="17" id="KW-0131">Cell cycle</keyword>
<dbReference type="SUPFAM" id="SSF50978">
    <property type="entry name" value="WD40 repeat-like"/>
    <property type="match status" value="1"/>
</dbReference>
<organism evidence="25 26">
    <name type="scientific">Rhinolophus ferrumequinum</name>
    <name type="common">Greater horseshoe bat</name>
    <dbReference type="NCBI Taxonomy" id="59479"/>
    <lineage>
        <taxon>Eukaryota</taxon>
        <taxon>Metazoa</taxon>
        <taxon>Chordata</taxon>
        <taxon>Craniata</taxon>
        <taxon>Vertebrata</taxon>
        <taxon>Euteleostomi</taxon>
        <taxon>Mammalia</taxon>
        <taxon>Eutheria</taxon>
        <taxon>Laurasiatheria</taxon>
        <taxon>Chiroptera</taxon>
        <taxon>Yinpterochiroptera</taxon>
        <taxon>Rhinolophoidea</taxon>
        <taxon>Rhinolophidae</taxon>
        <taxon>Rhinolophinae</taxon>
        <taxon>Rhinolophus</taxon>
    </lineage>
</organism>
<keyword evidence="26" id="KW-1185">Reference proteome</keyword>
<dbReference type="AlphaFoldDB" id="A0A671FF32"/>
<keyword evidence="7" id="KW-0963">Cytoplasm</keyword>
<evidence type="ECO:0000256" key="6">
    <source>
        <dbReference type="ARBA" id="ARBA00022473"/>
    </source>
</evidence>
<dbReference type="GeneTree" id="ENSGT00940000159128"/>
<comment type="catalytic activity">
    <reaction evidence="21">
        <text>L-threonyl-[protein] + ATP = O-phospho-L-threonyl-[protein] + ADP + H(+)</text>
        <dbReference type="Rhea" id="RHEA:46608"/>
        <dbReference type="Rhea" id="RHEA-COMP:11060"/>
        <dbReference type="Rhea" id="RHEA-COMP:11605"/>
        <dbReference type="ChEBI" id="CHEBI:15378"/>
        <dbReference type="ChEBI" id="CHEBI:30013"/>
        <dbReference type="ChEBI" id="CHEBI:30616"/>
        <dbReference type="ChEBI" id="CHEBI:61977"/>
        <dbReference type="ChEBI" id="CHEBI:456216"/>
        <dbReference type="EC" id="2.7.11.22"/>
    </reaction>
</comment>
<evidence type="ECO:0000256" key="21">
    <source>
        <dbReference type="ARBA" id="ARBA00047811"/>
    </source>
</evidence>
<dbReference type="InterPro" id="IPR036047">
    <property type="entry name" value="F-box-like_dom_sf"/>
</dbReference>
<dbReference type="InterPro" id="IPR048002">
    <property type="entry name" value="CDK20-like_STKc"/>
</dbReference>
<evidence type="ECO:0000256" key="9">
    <source>
        <dbReference type="ARBA" id="ARBA00022618"/>
    </source>
</evidence>
<dbReference type="GO" id="GO:0005524">
    <property type="term" value="F:ATP binding"/>
    <property type="evidence" value="ECO:0007669"/>
    <property type="project" value="UniProtKB-UniRule"/>
</dbReference>
<keyword evidence="8" id="KW-0723">Serine/threonine-protein kinase</keyword>
<keyword evidence="9" id="KW-0132">Cell division</keyword>
<dbReference type="SUPFAM" id="SSF81383">
    <property type="entry name" value="F-box domain"/>
    <property type="match status" value="1"/>
</dbReference>
<evidence type="ECO:0000256" key="22">
    <source>
        <dbReference type="ARBA" id="ARBA00048367"/>
    </source>
</evidence>
<dbReference type="InterPro" id="IPR001680">
    <property type="entry name" value="WD40_rpt"/>
</dbReference>
<dbReference type="InterPro" id="IPR017441">
    <property type="entry name" value="Protein_kinase_ATP_BS"/>
</dbReference>
<reference evidence="25" key="4">
    <citation type="submission" date="2025-08" db="UniProtKB">
        <authorList>
            <consortium name="Ensembl"/>
        </authorList>
    </citation>
    <scope>IDENTIFICATION</scope>
</reference>
<feature type="domain" description="Protein kinase" evidence="24">
    <location>
        <begin position="4"/>
        <end position="294"/>
    </location>
</feature>
<evidence type="ECO:0000256" key="20">
    <source>
        <dbReference type="ARBA" id="ARBA00035723"/>
    </source>
</evidence>
<keyword evidence="16" id="KW-0966">Cell projection</keyword>
<name>A0A671FF32_RHIFE</name>
<dbReference type="PROSITE" id="PS00108">
    <property type="entry name" value="PROTEIN_KINASE_ST"/>
    <property type="match status" value="1"/>
</dbReference>
<dbReference type="PANTHER" id="PTHR24056:SF171">
    <property type="entry name" value="CYCLIN-DEPENDENT KINASE 20"/>
    <property type="match status" value="1"/>
</dbReference>
<keyword evidence="13 23" id="KW-0067">ATP-binding</keyword>
<evidence type="ECO:0000313" key="25">
    <source>
        <dbReference type="Ensembl" id="ENSRFEP00010021052.1"/>
    </source>
</evidence>
<protein>
    <recommendedName>
        <fullName evidence="18">Cyclin-dependent kinase 20</fullName>
        <ecNumber evidence="5">2.7.11.22</ecNumber>
    </recommendedName>
    <alternativeName>
        <fullName evidence="19">Cell cycle-related kinase</fullName>
    </alternativeName>
    <alternativeName>
        <fullName evidence="20">Cell division protein kinase 20</fullName>
    </alternativeName>
</protein>
<evidence type="ECO:0000256" key="8">
    <source>
        <dbReference type="ARBA" id="ARBA00022527"/>
    </source>
</evidence>
<keyword evidence="14" id="KW-0969">Cilium</keyword>
<evidence type="ECO:0000313" key="26">
    <source>
        <dbReference type="Proteomes" id="UP000472240"/>
    </source>
</evidence>
<evidence type="ECO:0000256" key="3">
    <source>
        <dbReference type="ARBA" id="ARBA00004419"/>
    </source>
</evidence>
<dbReference type="Gene3D" id="1.10.510.10">
    <property type="entry name" value="Transferase(Phosphotransferase) domain 1"/>
    <property type="match status" value="1"/>
</dbReference>
<dbReference type="EC" id="2.7.11.22" evidence="5"/>
<dbReference type="GeneID" id="117031829"/>
<evidence type="ECO:0000256" key="1">
    <source>
        <dbReference type="ARBA" id="ARBA00004123"/>
    </source>
</evidence>
<dbReference type="InterPro" id="IPR050108">
    <property type="entry name" value="CDK"/>
</dbReference>
<dbReference type="PROSITE" id="PS50011">
    <property type="entry name" value="PROTEIN_KINASE_DOM"/>
    <property type="match status" value="1"/>
</dbReference>
<evidence type="ECO:0000256" key="12">
    <source>
        <dbReference type="ARBA" id="ARBA00022777"/>
    </source>
</evidence>